<comment type="caution">
    <text evidence="14">The sequence shown here is derived from an EMBL/GenBank/DDBJ whole genome shotgun (WGS) entry which is preliminary data.</text>
</comment>
<evidence type="ECO:0000313" key="14">
    <source>
        <dbReference type="EMBL" id="KXS33866.1"/>
    </source>
</evidence>
<evidence type="ECO:0000256" key="11">
    <source>
        <dbReference type="PIRSR" id="PIRSR614732-2"/>
    </source>
</evidence>
<feature type="domain" description="Orotidine 5'-phosphate decarboxylase" evidence="13">
    <location>
        <begin position="5"/>
        <end position="225"/>
    </location>
</feature>
<evidence type="ECO:0000256" key="7">
    <source>
        <dbReference type="ARBA" id="ARBA00049157"/>
    </source>
</evidence>
<name>A0A139BY08_9PROT</name>
<reference evidence="14 15" key="2">
    <citation type="submission" date="2016-03" db="EMBL/GenBank/DDBJ databases">
        <title>New uncultured bacterium of the family Gallionellaceae from acid mine drainage: description and reconstruction of genome based on metagenomic analysis of microbial community.</title>
        <authorList>
            <person name="Kadnikov V."/>
            <person name="Ivasenko D."/>
            <person name="Beletsky A."/>
            <person name="Mardanov A."/>
            <person name="Danilova E."/>
            <person name="Pimenov N."/>
            <person name="Karnachuk O."/>
            <person name="Ravin N."/>
        </authorList>
    </citation>
    <scope>NUCLEOTIDE SEQUENCE [LARGE SCALE GENOMIC DNA]</scope>
    <source>
        <strain evidence="14">ShG14-8</strain>
    </source>
</reference>
<feature type="binding site" evidence="9 11">
    <location>
        <position position="189"/>
    </location>
    <ligand>
        <name>substrate</name>
    </ligand>
</feature>
<evidence type="ECO:0000256" key="3">
    <source>
        <dbReference type="ARBA" id="ARBA00011738"/>
    </source>
</evidence>
<dbReference type="InterPro" id="IPR018089">
    <property type="entry name" value="OMPdecase_AS"/>
</dbReference>
<feature type="binding site" evidence="9 11">
    <location>
        <position position="210"/>
    </location>
    <ligand>
        <name>substrate</name>
    </ligand>
</feature>
<feature type="active site" description="For OMPdecase activity" evidence="10">
    <location>
        <position position="62"/>
    </location>
</feature>
<dbReference type="InterPro" id="IPR013785">
    <property type="entry name" value="Aldolase_TIM"/>
</dbReference>
<evidence type="ECO:0000256" key="2">
    <source>
        <dbReference type="ARBA" id="ARBA00004861"/>
    </source>
</evidence>
<dbReference type="GO" id="GO:0044205">
    <property type="term" value="P:'de novo' UMP biosynthetic process"/>
    <property type="evidence" value="ECO:0007669"/>
    <property type="project" value="UniProtKB-UniRule"/>
</dbReference>
<dbReference type="SMART" id="SM00934">
    <property type="entry name" value="OMPdecase"/>
    <property type="match status" value="1"/>
</dbReference>
<dbReference type="AlphaFoldDB" id="A0A139BY08"/>
<dbReference type="EC" id="4.1.1.23" evidence="9"/>
<accession>A0A139BY08</accession>
<dbReference type="Pfam" id="PF00215">
    <property type="entry name" value="OMPdecase"/>
    <property type="match status" value="1"/>
</dbReference>
<feature type="active site" description="For OMPdecase activity" evidence="10">
    <location>
        <position position="60"/>
    </location>
</feature>
<feature type="active site" description="For OMPdecase activity" evidence="10">
    <location>
        <position position="65"/>
    </location>
</feature>
<dbReference type="PANTHER" id="PTHR32119">
    <property type="entry name" value="OROTIDINE 5'-PHOSPHATE DECARBOXYLASE"/>
    <property type="match status" value="1"/>
</dbReference>
<feature type="binding site" evidence="9">
    <location>
        <begin position="60"/>
        <end position="69"/>
    </location>
    <ligand>
        <name>substrate</name>
    </ligand>
</feature>
<dbReference type="InterPro" id="IPR047596">
    <property type="entry name" value="OMPdecase_bac"/>
</dbReference>
<dbReference type="PANTHER" id="PTHR32119:SF2">
    <property type="entry name" value="OROTIDINE 5'-PHOSPHATE DECARBOXYLASE"/>
    <property type="match status" value="1"/>
</dbReference>
<feature type="binding site" evidence="9 11">
    <location>
        <position position="180"/>
    </location>
    <ligand>
        <name>substrate</name>
    </ligand>
</feature>
<dbReference type="PROSITE" id="PS00156">
    <property type="entry name" value="OMPDECASE"/>
    <property type="match status" value="1"/>
</dbReference>
<feature type="binding site" evidence="9 11">
    <location>
        <position position="119"/>
    </location>
    <ligand>
        <name>substrate</name>
    </ligand>
</feature>
<dbReference type="GO" id="GO:0005829">
    <property type="term" value="C:cytosol"/>
    <property type="evidence" value="ECO:0007669"/>
    <property type="project" value="TreeGrafter"/>
</dbReference>
<comment type="subunit">
    <text evidence="3 9">Homodimer.</text>
</comment>
<dbReference type="Gene3D" id="3.20.20.70">
    <property type="entry name" value="Aldolase class I"/>
    <property type="match status" value="1"/>
</dbReference>
<keyword evidence="4 9" id="KW-0210">Decarboxylase</keyword>
<comment type="pathway">
    <text evidence="2 9 12">Pyrimidine metabolism; UMP biosynthesis via de novo pathway; UMP from orotate: step 2/2.</text>
</comment>
<sequence>MNDPKIIIALDYPEAGPALILVDKLQPALCRLKVGKELFTAAGPSLLEQLMKRGFEIFLDLKFHDIPNTTAQACKAAAGLGVWMVNVHALGGRKMLDAAREAIANNARRPKLIAVTLLTSMAQDDLDDLGITVTPADMVLRLATLARDCGLDGVVCSAQEAALLRKQFGRDFCLVTPGIRPAQASLDDQSRVMTPLEALHAGASYLVIGRPITQAADPLRALLEINKEIGAVYGS</sequence>
<evidence type="ECO:0000256" key="1">
    <source>
        <dbReference type="ARBA" id="ARBA00002356"/>
    </source>
</evidence>
<dbReference type="NCBIfam" id="TIGR01740">
    <property type="entry name" value="pyrF"/>
    <property type="match status" value="1"/>
</dbReference>
<comment type="similarity">
    <text evidence="8 9">Belongs to the OMP decarboxylase family. Type 1 subfamily.</text>
</comment>
<proteinExistence type="inferred from homology"/>
<comment type="catalytic activity">
    <reaction evidence="7 9 12">
        <text>orotidine 5'-phosphate + H(+) = UMP + CO2</text>
        <dbReference type="Rhea" id="RHEA:11596"/>
        <dbReference type="ChEBI" id="CHEBI:15378"/>
        <dbReference type="ChEBI" id="CHEBI:16526"/>
        <dbReference type="ChEBI" id="CHEBI:57538"/>
        <dbReference type="ChEBI" id="CHEBI:57865"/>
        <dbReference type="EC" id="4.1.1.23"/>
    </reaction>
</comment>
<dbReference type="SUPFAM" id="SSF51366">
    <property type="entry name" value="Ribulose-phoshate binding barrel"/>
    <property type="match status" value="1"/>
</dbReference>
<dbReference type="NCBIfam" id="NF001273">
    <property type="entry name" value="PRK00230.1"/>
    <property type="match status" value="1"/>
</dbReference>
<evidence type="ECO:0000259" key="13">
    <source>
        <dbReference type="SMART" id="SM00934"/>
    </source>
</evidence>
<feature type="binding site" evidence="9 11">
    <location>
        <position position="11"/>
    </location>
    <ligand>
        <name>substrate</name>
    </ligand>
</feature>
<keyword evidence="6 9" id="KW-0456">Lyase</keyword>
<dbReference type="FunFam" id="3.20.20.70:FF:000015">
    <property type="entry name" value="Orotidine 5'-phosphate decarboxylase"/>
    <property type="match status" value="1"/>
</dbReference>
<protein>
    <recommendedName>
        <fullName evidence="9">Orotidine 5'-phosphate decarboxylase</fullName>
        <ecNumber evidence="9">4.1.1.23</ecNumber>
    </recommendedName>
    <alternativeName>
        <fullName evidence="9">OMP decarboxylase</fullName>
        <shortName evidence="9">OMPDCase</shortName>
        <shortName evidence="9">OMPdecase</shortName>
    </alternativeName>
</protein>
<dbReference type="InterPro" id="IPR001754">
    <property type="entry name" value="OMPdeCOase_dom"/>
</dbReference>
<feature type="binding site" evidence="9 11">
    <location>
        <position position="209"/>
    </location>
    <ligand>
        <name>substrate</name>
    </ligand>
</feature>
<evidence type="ECO:0000256" key="9">
    <source>
        <dbReference type="HAMAP-Rule" id="MF_01200"/>
    </source>
</evidence>
<evidence type="ECO:0000256" key="8">
    <source>
        <dbReference type="ARBA" id="ARBA00061012"/>
    </source>
</evidence>
<organism evidence="14 15">
    <name type="scientific">Candidatus Gallionella acididurans</name>
    <dbReference type="NCBI Taxonomy" id="1796491"/>
    <lineage>
        <taxon>Bacteria</taxon>
        <taxon>Pseudomonadati</taxon>
        <taxon>Pseudomonadota</taxon>
        <taxon>Betaproteobacteria</taxon>
        <taxon>Nitrosomonadales</taxon>
        <taxon>Gallionellaceae</taxon>
        <taxon>Gallionella</taxon>
    </lineage>
</organism>
<dbReference type="EMBL" id="LSLI01000001">
    <property type="protein sequence ID" value="KXS33866.1"/>
    <property type="molecule type" value="Genomic_DNA"/>
</dbReference>
<dbReference type="InterPro" id="IPR011060">
    <property type="entry name" value="RibuloseP-bd_barrel"/>
</dbReference>
<dbReference type="PATRIC" id="fig|1796491.3.peg.90"/>
<feature type="binding site" evidence="9 11">
    <location>
        <position position="33"/>
    </location>
    <ligand>
        <name>substrate</name>
    </ligand>
</feature>
<dbReference type="CDD" id="cd04725">
    <property type="entry name" value="OMP_decarboxylase_like"/>
    <property type="match status" value="1"/>
</dbReference>
<evidence type="ECO:0000313" key="15">
    <source>
        <dbReference type="Proteomes" id="UP000070578"/>
    </source>
</evidence>
<dbReference type="HAMAP" id="MF_01200_B">
    <property type="entry name" value="OMPdecase_type1_B"/>
    <property type="match status" value="1"/>
</dbReference>
<keyword evidence="5 9" id="KW-0665">Pyrimidine biosynthesis</keyword>
<dbReference type="GO" id="GO:0006207">
    <property type="term" value="P:'de novo' pyrimidine nucleobase biosynthetic process"/>
    <property type="evidence" value="ECO:0007669"/>
    <property type="project" value="InterPro"/>
</dbReference>
<dbReference type="NCBIfam" id="NF010386">
    <property type="entry name" value="PRK13813.1"/>
    <property type="match status" value="1"/>
</dbReference>
<gene>
    <name evidence="9" type="primary">pyrF</name>
    <name evidence="14" type="ORF">AWT59_0081</name>
</gene>
<dbReference type="UniPathway" id="UPA00070">
    <property type="reaction ID" value="UER00120"/>
</dbReference>
<dbReference type="InterPro" id="IPR014732">
    <property type="entry name" value="OMPdecase"/>
</dbReference>
<comment type="function">
    <text evidence="1 9">Catalyzes the decarboxylation of orotidine 5'-monophosphate (OMP) to uridine 5'-monophosphate (UMP).</text>
</comment>
<evidence type="ECO:0000256" key="5">
    <source>
        <dbReference type="ARBA" id="ARBA00022975"/>
    </source>
</evidence>
<dbReference type="Proteomes" id="UP000070578">
    <property type="component" value="Unassembled WGS sequence"/>
</dbReference>
<evidence type="ECO:0000256" key="4">
    <source>
        <dbReference type="ARBA" id="ARBA00022793"/>
    </source>
</evidence>
<feature type="active site" description="Proton donor" evidence="9">
    <location>
        <position position="62"/>
    </location>
</feature>
<evidence type="ECO:0000256" key="12">
    <source>
        <dbReference type="RuleBase" id="RU000512"/>
    </source>
</evidence>
<reference evidence="14 15" key="1">
    <citation type="submission" date="2016-02" db="EMBL/GenBank/DDBJ databases">
        <authorList>
            <person name="Wen L."/>
            <person name="He K."/>
            <person name="Yang H."/>
        </authorList>
    </citation>
    <scope>NUCLEOTIDE SEQUENCE [LARGE SCALE GENOMIC DNA]</scope>
    <source>
        <strain evidence="14">ShG14-8</strain>
    </source>
</reference>
<evidence type="ECO:0000256" key="10">
    <source>
        <dbReference type="PIRSR" id="PIRSR614732-1"/>
    </source>
</evidence>
<dbReference type="GO" id="GO:0004590">
    <property type="term" value="F:orotidine-5'-phosphate decarboxylase activity"/>
    <property type="evidence" value="ECO:0007669"/>
    <property type="project" value="UniProtKB-UniRule"/>
</dbReference>
<evidence type="ECO:0000256" key="6">
    <source>
        <dbReference type="ARBA" id="ARBA00023239"/>
    </source>
</evidence>